<evidence type="ECO:0000313" key="2">
    <source>
        <dbReference type="Proteomes" id="UP000285625"/>
    </source>
</evidence>
<proteinExistence type="predicted"/>
<dbReference type="RefSeq" id="WP_039646439.1">
    <property type="nucleotide sequence ID" value="NZ_CP008747.1"/>
</dbReference>
<dbReference type="InterPro" id="IPR014957">
    <property type="entry name" value="IDEAL_dom"/>
</dbReference>
<dbReference type="Proteomes" id="UP000285625">
    <property type="component" value="Unassembled WGS sequence"/>
</dbReference>
<dbReference type="SMART" id="SM00914">
    <property type="entry name" value="IDEAL"/>
    <property type="match status" value="1"/>
</dbReference>
<accession>A0A0A8HRA0</accession>
<dbReference type="AlphaFoldDB" id="A0A0A8HRA0"/>
<comment type="caution">
    <text evidence="1">The sequence shown here is derived from an EMBL/GenBank/DDBJ whole genome shotgun (WGS) entry which is preliminary data.</text>
</comment>
<dbReference type="Gene3D" id="4.10.810.10">
    <property type="entry name" value="Virus Scaffolding Protein, Chain A"/>
    <property type="match status" value="1"/>
</dbReference>
<evidence type="ECO:0000313" key="1">
    <source>
        <dbReference type="EMBL" id="RIO45694.1"/>
    </source>
</evidence>
<gene>
    <name evidence="1" type="ORF">BUZ57_06655</name>
</gene>
<dbReference type="EMBL" id="QXVO01000017">
    <property type="protein sequence ID" value="RIO45694.1"/>
    <property type="molecule type" value="Genomic_DNA"/>
</dbReference>
<organism evidence="1 2">
    <name type="scientific">Staphylococcus hyicus</name>
    <dbReference type="NCBI Taxonomy" id="1284"/>
    <lineage>
        <taxon>Bacteria</taxon>
        <taxon>Bacillati</taxon>
        <taxon>Bacillota</taxon>
        <taxon>Bacilli</taxon>
        <taxon>Bacillales</taxon>
        <taxon>Staphylococcaceae</taxon>
        <taxon>Staphylococcus</taxon>
    </lineage>
</organism>
<dbReference type="KEGG" id="shu:SHYC_09195"/>
<dbReference type="Pfam" id="PF08858">
    <property type="entry name" value="IDEAL"/>
    <property type="match status" value="1"/>
</dbReference>
<protein>
    <submittedName>
        <fullName evidence="1">IDEAL domain-containing protein</fullName>
    </submittedName>
</protein>
<reference evidence="1 2" key="1">
    <citation type="journal article" date="2016" name="Front. Microbiol.">
        <title>Comprehensive Phylogenetic Analysis of Bovine Non-aureus Staphylococci Species Based on Whole-Genome Sequencing.</title>
        <authorList>
            <person name="Naushad S."/>
            <person name="Barkema H.W."/>
            <person name="Luby C."/>
            <person name="Condas L.A."/>
            <person name="Nobrega D.B."/>
            <person name="Carson D.A."/>
            <person name="De Buck J."/>
        </authorList>
    </citation>
    <scope>NUCLEOTIDE SEQUENCE [LARGE SCALE GENOMIC DNA]</scope>
    <source>
        <strain evidence="1 2">SNUC 5959</strain>
    </source>
</reference>
<sequence>MKHQLDAKIYNNTHAMQMVHQLAVELVIEDALKNQRKQQLKHLIDEALQNKNEANFKTYTAEYLKLEELEVEIIS</sequence>
<name>A0A0A8HRA0_STAHY</name>
<dbReference type="InterPro" id="IPR027393">
    <property type="entry name" value="Virus_scaffolding_prot_C"/>
</dbReference>
<dbReference type="GeneID" id="41073616"/>
<dbReference type="HOGENOM" id="CLU_2720385_0_0_9"/>